<evidence type="ECO:0000313" key="3">
    <source>
        <dbReference type="EMBL" id="KAK9293095.1"/>
    </source>
</evidence>
<feature type="region of interest" description="Disordered" evidence="1">
    <location>
        <begin position="567"/>
        <end position="637"/>
    </location>
</feature>
<reference evidence="3 4" key="1">
    <citation type="journal article" date="2024" name="Plant J.">
        <title>Genome sequences and population genomics reveal climatic adaptation and genomic divergence between two closely related sweetgum species.</title>
        <authorList>
            <person name="Xu W.Q."/>
            <person name="Ren C.Q."/>
            <person name="Zhang X.Y."/>
            <person name="Comes H.P."/>
            <person name="Liu X.H."/>
            <person name="Li Y.G."/>
            <person name="Kettle C.J."/>
            <person name="Jalonen R."/>
            <person name="Gaisberger H."/>
            <person name="Ma Y.Z."/>
            <person name="Qiu Y.X."/>
        </authorList>
    </citation>
    <scope>NUCLEOTIDE SEQUENCE [LARGE SCALE GENOMIC DNA]</scope>
    <source>
        <strain evidence="3">Hangzhou</strain>
    </source>
</reference>
<keyword evidence="4" id="KW-1185">Reference proteome</keyword>
<dbReference type="InterPro" id="IPR012337">
    <property type="entry name" value="RNaseH-like_sf"/>
</dbReference>
<dbReference type="SUPFAM" id="SSF53098">
    <property type="entry name" value="Ribonuclease H-like"/>
    <property type="match status" value="1"/>
</dbReference>
<dbReference type="PANTHER" id="PTHR32166:SF123">
    <property type="entry name" value="BED-TYPE DOMAIN-CONTAINING PROTEIN"/>
    <property type="match status" value="1"/>
</dbReference>
<evidence type="ECO:0000259" key="2">
    <source>
        <dbReference type="Pfam" id="PF04937"/>
    </source>
</evidence>
<feature type="compositionally biased region" description="Basic residues" evidence="1">
    <location>
        <begin position="626"/>
        <end position="637"/>
    </location>
</feature>
<evidence type="ECO:0000313" key="4">
    <source>
        <dbReference type="Proteomes" id="UP001415857"/>
    </source>
</evidence>
<organism evidence="3 4">
    <name type="scientific">Liquidambar formosana</name>
    <name type="common">Formosan gum</name>
    <dbReference type="NCBI Taxonomy" id="63359"/>
    <lineage>
        <taxon>Eukaryota</taxon>
        <taxon>Viridiplantae</taxon>
        <taxon>Streptophyta</taxon>
        <taxon>Embryophyta</taxon>
        <taxon>Tracheophyta</taxon>
        <taxon>Spermatophyta</taxon>
        <taxon>Magnoliopsida</taxon>
        <taxon>eudicotyledons</taxon>
        <taxon>Gunneridae</taxon>
        <taxon>Pentapetalae</taxon>
        <taxon>Saxifragales</taxon>
        <taxon>Altingiaceae</taxon>
        <taxon>Liquidambar</taxon>
    </lineage>
</organism>
<comment type="caution">
    <text evidence="3">The sequence shown here is derived from an EMBL/GenBank/DDBJ whole genome shotgun (WGS) entry which is preliminary data.</text>
</comment>
<sequence length="637" mass="71370">MKHDSTKWVQSEKRGRGHVREIEYKREPWAQDEGEGRVLEAVILFHIHEYVKGEKKYDQPDTFKLGVEGSGSLILRGNALRMTFRIWMFSMDTQNTNVEEQTLEEDEVEEPTATPLWKYVTRVLDGATSTKGGGGSGKFICNFGCRSEPYTGSYSRVRAHLIGTLPGQRAQGIQLCTKLSKTERDLLKQEEMDAKRIFGGNSKARKLPIATSNAQVSFHPTTPSHVTSSVKATIDNMFHVSSREEVDQKVARCLYGNGIAFHVMRSPLWADMVTAINNAPKGYKSPNYEKVRTALLDKEQGKVKQALSPLMEDWNTHGVSIISDGWSNLKNQPLINIMAVSGGKAMFINGHDVAAMEKNAPNIAELLLKAIDYVGPSNVVQVVTDNAANCKAAGAIIEELLKVKKTRFGHHFIVLQRLVRLRAALVSMALSRQWESLRRSPSLEQHDAVHQIVMDDDFWRKAERVLKITKPIYKMIRFSDSDKAVIGEVYEQMDTMLGNIKDILSNDLVVYDLIHNLVVTRWDKMNIPLHCLAYVLVPKYYTNAWLAKPAPEDDNIEEDITMVEASDRPLNSDSEDDAHNDTVCSTSTTPVAPFIPPPTPAPSTSIPSSCQPPTSQGSSMVQAQRRLFKARGKRQHK</sequence>
<name>A0AAP0XB48_LIQFO</name>
<protein>
    <recommendedName>
        <fullName evidence="2">DUF659 domain-containing protein</fullName>
    </recommendedName>
</protein>
<evidence type="ECO:0000256" key="1">
    <source>
        <dbReference type="SAM" id="MobiDB-lite"/>
    </source>
</evidence>
<feature type="domain" description="DUF659" evidence="2">
    <location>
        <begin position="286"/>
        <end position="399"/>
    </location>
</feature>
<gene>
    <name evidence="3" type="ORF">L1049_021080</name>
</gene>
<dbReference type="Pfam" id="PF04937">
    <property type="entry name" value="DUF659"/>
    <property type="match status" value="1"/>
</dbReference>
<feature type="compositionally biased region" description="Polar residues" evidence="1">
    <location>
        <begin position="611"/>
        <end position="622"/>
    </location>
</feature>
<dbReference type="EMBL" id="JBBPBK010000001">
    <property type="protein sequence ID" value="KAK9293095.1"/>
    <property type="molecule type" value="Genomic_DNA"/>
</dbReference>
<dbReference type="Proteomes" id="UP001415857">
    <property type="component" value="Unassembled WGS sequence"/>
</dbReference>
<dbReference type="InterPro" id="IPR007021">
    <property type="entry name" value="DUF659"/>
</dbReference>
<dbReference type="PANTHER" id="PTHR32166">
    <property type="entry name" value="OSJNBA0013A04.12 PROTEIN"/>
    <property type="match status" value="1"/>
</dbReference>
<dbReference type="AlphaFoldDB" id="A0AAP0XB48"/>
<accession>A0AAP0XB48</accession>
<proteinExistence type="predicted"/>